<dbReference type="InterPro" id="IPR033640">
    <property type="entry name" value="FAR_C"/>
</dbReference>
<protein>
    <recommendedName>
        <fullName evidence="10">Fatty acyl-CoA reductase</fullName>
        <ecNumber evidence="10">1.2.1.84</ecNumber>
    </recommendedName>
</protein>
<evidence type="ECO:0000313" key="14">
    <source>
        <dbReference type="Proteomes" id="UP000494040"/>
    </source>
</evidence>
<feature type="domain" description="Fatty acyl-CoA reductase C-terminal" evidence="11">
    <location>
        <begin position="385"/>
        <end position="477"/>
    </location>
</feature>
<proteinExistence type="inferred from homology"/>
<dbReference type="Gene3D" id="3.40.50.720">
    <property type="entry name" value="NAD(P)-binding Rossmann-like Domain"/>
    <property type="match status" value="1"/>
</dbReference>
<dbReference type="InterPro" id="IPR026055">
    <property type="entry name" value="FAR"/>
</dbReference>
<dbReference type="GO" id="GO:0016020">
    <property type="term" value="C:membrane"/>
    <property type="evidence" value="ECO:0007669"/>
    <property type="project" value="UniProtKB-SubCell"/>
</dbReference>
<evidence type="ECO:0000256" key="7">
    <source>
        <dbReference type="ARBA" id="ARBA00023098"/>
    </source>
</evidence>
<dbReference type="OrthoDB" id="429813at2759"/>
<evidence type="ECO:0000259" key="11">
    <source>
        <dbReference type="Pfam" id="PF03015"/>
    </source>
</evidence>
<dbReference type="GO" id="GO:0005777">
    <property type="term" value="C:peroxisome"/>
    <property type="evidence" value="ECO:0007669"/>
    <property type="project" value="TreeGrafter"/>
</dbReference>
<dbReference type="Pfam" id="PF03015">
    <property type="entry name" value="Sterile"/>
    <property type="match status" value="1"/>
</dbReference>
<dbReference type="Proteomes" id="UP000494040">
    <property type="component" value="Unassembled WGS sequence"/>
</dbReference>
<evidence type="ECO:0000256" key="8">
    <source>
        <dbReference type="ARBA" id="ARBA00023136"/>
    </source>
</evidence>
<evidence type="ECO:0000259" key="12">
    <source>
        <dbReference type="Pfam" id="PF07993"/>
    </source>
</evidence>
<dbReference type="GO" id="GO:0035336">
    <property type="term" value="P:long-chain fatty-acyl-CoA metabolic process"/>
    <property type="evidence" value="ECO:0007669"/>
    <property type="project" value="TreeGrafter"/>
</dbReference>
<keyword evidence="8 10" id="KW-0472">Membrane</keyword>
<dbReference type="InterPro" id="IPR036291">
    <property type="entry name" value="NAD(P)-bd_dom_sf"/>
</dbReference>
<evidence type="ECO:0000256" key="2">
    <source>
        <dbReference type="ARBA" id="ARBA00005928"/>
    </source>
</evidence>
<feature type="transmembrane region" description="Helical" evidence="10">
    <location>
        <begin position="376"/>
        <end position="397"/>
    </location>
</feature>
<evidence type="ECO:0000256" key="10">
    <source>
        <dbReference type="RuleBase" id="RU363097"/>
    </source>
</evidence>
<evidence type="ECO:0000256" key="1">
    <source>
        <dbReference type="ARBA" id="ARBA00004141"/>
    </source>
</evidence>
<evidence type="ECO:0000256" key="9">
    <source>
        <dbReference type="ARBA" id="ARBA00052530"/>
    </source>
</evidence>
<keyword evidence="10" id="KW-0560">Oxidoreductase</keyword>
<keyword evidence="4 10" id="KW-0812">Transmembrane</keyword>
<dbReference type="SUPFAM" id="SSF51735">
    <property type="entry name" value="NAD(P)-binding Rossmann-fold domains"/>
    <property type="match status" value="1"/>
</dbReference>
<organism evidence="13 14">
    <name type="scientific">Cimex lectularius</name>
    <name type="common">Bed bug</name>
    <name type="synonym">Acanthia lectularia</name>
    <dbReference type="NCBI Taxonomy" id="79782"/>
    <lineage>
        <taxon>Eukaryota</taxon>
        <taxon>Metazoa</taxon>
        <taxon>Ecdysozoa</taxon>
        <taxon>Arthropoda</taxon>
        <taxon>Hexapoda</taxon>
        <taxon>Insecta</taxon>
        <taxon>Pterygota</taxon>
        <taxon>Neoptera</taxon>
        <taxon>Paraneoptera</taxon>
        <taxon>Hemiptera</taxon>
        <taxon>Heteroptera</taxon>
        <taxon>Panheteroptera</taxon>
        <taxon>Cimicomorpha</taxon>
        <taxon>Cimicidae</taxon>
        <taxon>Cimex</taxon>
    </lineage>
</organism>
<keyword evidence="14" id="KW-1185">Reference proteome</keyword>
<feature type="transmembrane region" description="Helical" evidence="10">
    <location>
        <begin position="494"/>
        <end position="515"/>
    </location>
</feature>
<sequence>MDYYEARDTFEELENRKLYFPRESEIQKFYSGKIVFITGGTGFIGSVLVEKLLRCCPNIGKIYLLLREKRNKSAEERIEKIFDNEIFSKVKKMGVDYKSKVCLITGNCELSNCGMSEEDVNILRDEVHMIFHIAACLSMDSHLKKAYTMNVRATQDLLEIAKTMSKLEVFIYVSTAYSQAPNKHIEERFYDSTYNEDHLKHIVNSFNDEEIAAISPKLVGPWENTYGFTKAIAEGVIKKYCDKLPVVVARPSIVIGCDREPLQGWINNVYGVTGVTTAACSGFINVWCSDADKVADIIPADYATNPLIVIAWDYVCNRPSNIGMFEQRIYNIVCDPRRKTTWGEYMGLAEENGVRDKIAQNVVVGEYYFGLQKNILLFYLTVIFFHIPRGLVFDTILKLSGKKPRLINGYIKVQQFNLKIIPYGLSEWTYERRNFTRMLNSMSEQDRDIFYIDMSKLCWKEYHTKTVRAIRLYLLKDPYTTLDAARKKYEKFMYARRFIFCLLGGIGFNFILPLLKTPIF</sequence>
<dbReference type="AlphaFoldDB" id="A0A8I6RQ06"/>
<dbReference type="Pfam" id="PF07993">
    <property type="entry name" value="NAD_binding_4"/>
    <property type="match status" value="1"/>
</dbReference>
<keyword evidence="6 10" id="KW-1133">Transmembrane helix</keyword>
<dbReference type="EC" id="1.2.1.84" evidence="10"/>
<comment type="function">
    <text evidence="10">Catalyzes the reduction of fatty acyl-CoA to fatty alcohols.</text>
</comment>
<comment type="similarity">
    <text evidence="2 10">Belongs to the fatty acyl-CoA reductase family.</text>
</comment>
<comment type="catalytic activity">
    <reaction evidence="9 10">
        <text>a long-chain fatty acyl-CoA + 2 NADPH + 2 H(+) = a long-chain primary fatty alcohol + 2 NADP(+) + CoA</text>
        <dbReference type="Rhea" id="RHEA:52716"/>
        <dbReference type="ChEBI" id="CHEBI:15378"/>
        <dbReference type="ChEBI" id="CHEBI:57287"/>
        <dbReference type="ChEBI" id="CHEBI:57783"/>
        <dbReference type="ChEBI" id="CHEBI:58349"/>
        <dbReference type="ChEBI" id="CHEBI:77396"/>
        <dbReference type="ChEBI" id="CHEBI:83139"/>
        <dbReference type="EC" id="1.2.1.84"/>
    </reaction>
</comment>
<dbReference type="FunFam" id="3.40.50.720:FF:000143">
    <property type="entry name" value="Fatty acyl-CoA reductase"/>
    <property type="match status" value="1"/>
</dbReference>
<dbReference type="OMA" id="YHIRTIR"/>
<dbReference type="GO" id="GO:0080019">
    <property type="term" value="F:alcohol-forming very long-chain fatty acyl-CoA reductase activity"/>
    <property type="evidence" value="ECO:0007669"/>
    <property type="project" value="InterPro"/>
</dbReference>
<dbReference type="GeneID" id="106666544"/>
<evidence type="ECO:0000256" key="5">
    <source>
        <dbReference type="ARBA" id="ARBA00022857"/>
    </source>
</evidence>
<dbReference type="PANTHER" id="PTHR11011:SF60">
    <property type="entry name" value="FATTY ACYL-COA REDUCTASE-RELATED"/>
    <property type="match status" value="1"/>
</dbReference>
<comment type="subcellular location">
    <subcellularLocation>
        <location evidence="1">Membrane</location>
        <topology evidence="1">Multi-pass membrane protein</topology>
    </subcellularLocation>
</comment>
<evidence type="ECO:0000313" key="13">
    <source>
        <dbReference type="EnsemblMetazoa" id="XP_014249306.1"/>
    </source>
</evidence>
<evidence type="ECO:0000256" key="4">
    <source>
        <dbReference type="ARBA" id="ARBA00022692"/>
    </source>
</evidence>
<dbReference type="InterPro" id="IPR013120">
    <property type="entry name" value="FAR_NAD-bd"/>
</dbReference>
<dbReference type="CDD" id="cd09071">
    <property type="entry name" value="FAR_C"/>
    <property type="match status" value="1"/>
</dbReference>
<dbReference type="CDD" id="cd05236">
    <property type="entry name" value="FAR-N_SDR_e"/>
    <property type="match status" value="1"/>
</dbReference>
<dbReference type="EnsemblMetazoa" id="XM_014393820.2">
    <property type="protein sequence ID" value="XP_014249306.1"/>
    <property type="gene ID" value="LOC106666544"/>
</dbReference>
<evidence type="ECO:0000256" key="3">
    <source>
        <dbReference type="ARBA" id="ARBA00022516"/>
    </source>
</evidence>
<dbReference type="KEGG" id="clec:106666544"/>
<accession>A0A8I6RQ06</accession>
<evidence type="ECO:0000256" key="6">
    <source>
        <dbReference type="ARBA" id="ARBA00022989"/>
    </source>
</evidence>
<dbReference type="RefSeq" id="XP_014249306.1">
    <property type="nucleotide sequence ID" value="XM_014393820.2"/>
</dbReference>
<dbReference type="GO" id="GO:0102965">
    <property type="term" value="F:alcohol-forming long-chain fatty acyl-CoA reductase activity"/>
    <property type="evidence" value="ECO:0007669"/>
    <property type="project" value="UniProtKB-EC"/>
</dbReference>
<keyword evidence="3 10" id="KW-0444">Lipid biosynthesis</keyword>
<keyword evidence="7 10" id="KW-0443">Lipid metabolism</keyword>
<name>A0A8I6RQ06_CIMLE</name>
<feature type="domain" description="Thioester reductase (TE)" evidence="12">
    <location>
        <begin position="37"/>
        <end position="305"/>
    </location>
</feature>
<reference evidence="13" key="1">
    <citation type="submission" date="2022-01" db="UniProtKB">
        <authorList>
            <consortium name="EnsemblMetazoa"/>
        </authorList>
    </citation>
    <scope>IDENTIFICATION</scope>
</reference>
<dbReference type="PANTHER" id="PTHR11011">
    <property type="entry name" value="MALE STERILITY PROTEIN 2-RELATED"/>
    <property type="match status" value="1"/>
</dbReference>
<keyword evidence="5 10" id="KW-0521">NADP</keyword>